<protein>
    <recommendedName>
        <fullName evidence="4">WXG100 family type VII secretion target</fullName>
    </recommendedName>
</protein>
<dbReference type="InterPro" id="IPR036689">
    <property type="entry name" value="ESAT-6-like_sf"/>
</dbReference>
<name>A0ABR8RV97_9CELL</name>
<dbReference type="RefSeq" id="WP_191796970.1">
    <property type="nucleotide sequence ID" value="NZ_JACSQQ010000028.1"/>
</dbReference>
<reference evidence="2 3" key="1">
    <citation type="submission" date="2020-08" db="EMBL/GenBank/DDBJ databases">
        <title>A Genomic Blueprint of the Chicken Gut Microbiome.</title>
        <authorList>
            <person name="Gilroy R."/>
            <person name="Ravi A."/>
            <person name="Getino M."/>
            <person name="Pursley I."/>
            <person name="Horton D.L."/>
            <person name="Alikhan N.-F."/>
            <person name="Baker D."/>
            <person name="Gharbi K."/>
            <person name="Hall N."/>
            <person name="Watson M."/>
            <person name="Adriaenssens E.M."/>
            <person name="Foster-Nyarko E."/>
            <person name="Jarju S."/>
            <person name="Secka A."/>
            <person name="Antonio M."/>
            <person name="Oren A."/>
            <person name="Chaudhuri R."/>
            <person name="La Ragione R.M."/>
            <person name="Hildebrand F."/>
            <person name="Pallen M.J."/>
        </authorList>
    </citation>
    <scope>NUCLEOTIDE SEQUENCE [LARGE SCALE GENOMIC DNA]</scope>
    <source>
        <strain evidence="2 3">Sa4CUA1</strain>
    </source>
</reference>
<dbReference type="Gene3D" id="1.10.287.1060">
    <property type="entry name" value="ESAT-6-like"/>
    <property type="match status" value="1"/>
</dbReference>
<organism evidence="2 3">
    <name type="scientific">Oerskovia rustica</name>
    <dbReference type="NCBI Taxonomy" id="2762237"/>
    <lineage>
        <taxon>Bacteria</taxon>
        <taxon>Bacillati</taxon>
        <taxon>Actinomycetota</taxon>
        <taxon>Actinomycetes</taxon>
        <taxon>Micrococcales</taxon>
        <taxon>Cellulomonadaceae</taxon>
        <taxon>Oerskovia</taxon>
    </lineage>
</organism>
<dbReference type="SUPFAM" id="SSF140453">
    <property type="entry name" value="EsxAB dimer-like"/>
    <property type="match status" value="1"/>
</dbReference>
<evidence type="ECO:0000313" key="2">
    <source>
        <dbReference type="EMBL" id="MBD7951724.1"/>
    </source>
</evidence>
<accession>A0ABR8RV97</accession>
<evidence type="ECO:0008006" key="4">
    <source>
        <dbReference type="Google" id="ProtNLM"/>
    </source>
</evidence>
<gene>
    <name evidence="2" type="ORF">H9652_15070</name>
</gene>
<comment type="caution">
    <text evidence="2">The sequence shown here is derived from an EMBL/GenBank/DDBJ whole genome shotgun (WGS) entry which is preliminary data.</text>
</comment>
<keyword evidence="3" id="KW-1185">Reference proteome</keyword>
<dbReference type="EMBL" id="JACSQQ010000028">
    <property type="protein sequence ID" value="MBD7951724.1"/>
    <property type="molecule type" value="Genomic_DNA"/>
</dbReference>
<evidence type="ECO:0000313" key="3">
    <source>
        <dbReference type="Proteomes" id="UP000641803"/>
    </source>
</evidence>
<dbReference type="Proteomes" id="UP000641803">
    <property type="component" value="Unassembled WGS sequence"/>
</dbReference>
<sequence length="471" mass="47832">MTYFVDAPAPSAPRLAPVEGDPEGVRTAARGLDTVHDGLGDALRALRARARALGDDWVGVAGEAAPVAVEGVALLVENVQGAMSTGAGALRTYADALETARATVATAQGFADDAAASCGSALRTIDTTASPDMAFYTGQQRQAAIWDAQVAFQAQTAAADRARETLEAAALACRRALEDTRSVLVRGHRESFEDYVNGIVTNGLSRLPGMAGHEGTLGSTVWAATAAGGVAYSGFYTAKYGAALWMHWARDKMLTQNSVSSLIVKALSPRLDALGLRLGLGAGVGANTFNGLNAFGRVMFGTSGVTGTVGGVTPWAAGRAAAAAADTGALRAGLSAGAKASGVLRGLGVVGAVGATGMSLVNVASQGNPIDAFQENGIDYVADVAELGFNVSLTAAMIAPNPVTIGAAVITGAIYGTTEIIAHWDEIEDLAANGAEMVADGWNATTEVVGDAVDAGVEKAKEFGSWLNPFD</sequence>
<proteinExistence type="predicted"/>
<evidence type="ECO:0000256" key="1">
    <source>
        <dbReference type="SAM" id="MobiDB-lite"/>
    </source>
</evidence>
<feature type="region of interest" description="Disordered" evidence="1">
    <location>
        <begin position="1"/>
        <end position="22"/>
    </location>
</feature>